<dbReference type="GeneID" id="97233944"/>
<dbReference type="KEGG" id="spri:SPRI_5004"/>
<evidence type="ECO:0000313" key="2">
    <source>
        <dbReference type="Proteomes" id="UP000060513"/>
    </source>
</evidence>
<dbReference type="Proteomes" id="UP000060513">
    <property type="component" value="Chromosome"/>
</dbReference>
<evidence type="ECO:0000313" key="1">
    <source>
        <dbReference type="EMBL" id="ALC23310.1"/>
    </source>
</evidence>
<dbReference type="PATRIC" id="fig|38300.4.peg.5245"/>
<protein>
    <submittedName>
        <fullName evidence="1">Uncharacterized protein</fullName>
    </submittedName>
</protein>
<dbReference type="AlphaFoldDB" id="A0A0M4DIT1"/>
<accession>A0A0M4DIT1</accession>
<name>A0A0M4DIT1_STRPR</name>
<reference evidence="1 2" key="1">
    <citation type="submission" date="2015-08" db="EMBL/GenBank/DDBJ databases">
        <title>Genome sequence of the pristinamycin over-producing bacterium Streptomyces pristinaespiralis HCCB10218.</title>
        <authorList>
            <person name="Tian J."/>
            <person name="Yang J."/>
            <person name="Li L."/>
            <person name="Ruan L."/>
            <person name="Wei W."/>
            <person name="Zheng G."/>
            <person name="Wei Z."/>
            <person name="Yang S."/>
            <person name="Ge M."/>
            <person name="Jiang W."/>
            <person name="Lu Y."/>
        </authorList>
    </citation>
    <scope>NUCLEOTIDE SEQUENCE [LARGE SCALE GENOMIC DNA]</scope>
    <source>
        <strain evidence="1 2">HCCB 10218</strain>
    </source>
</reference>
<gene>
    <name evidence="1" type="ORF">SPRI_5004</name>
</gene>
<dbReference type="EMBL" id="CP011340">
    <property type="protein sequence ID" value="ALC23310.1"/>
    <property type="molecule type" value="Genomic_DNA"/>
</dbReference>
<organism evidence="1">
    <name type="scientific">Streptomyces pristinaespiralis</name>
    <dbReference type="NCBI Taxonomy" id="38300"/>
    <lineage>
        <taxon>Bacteria</taxon>
        <taxon>Bacillati</taxon>
        <taxon>Actinomycetota</taxon>
        <taxon>Actinomycetes</taxon>
        <taxon>Kitasatosporales</taxon>
        <taxon>Streptomycetaceae</taxon>
        <taxon>Streptomyces</taxon>
    </lineage>
</organism>
<proteinExistence type="predicted"/>
<sequence length="148" mass="16437">MVAVEKLRETIAAGGLLLAGTWPLPAPLSEAELHDLERLERSIVSLYEEAFQRAHVVRLTGPDGVANCAKSLGDTMTEYVSYSNERFRAARQNERSEMLRERQDAVREMNRLLQEFVDTAYTVVNLPSSAPQSPVPPPRNADEPSVAT</sequence>
<dbReference type="RefSeq" id="WP_005317934.1">
    <property type="nucleotide sequence ID" value="NZ_CP011340.1"/>
</dbReference>